<organism evidence="1 2">
    <name type="scientific">Chromobacterium alticapitis</name>
    <dbReference type="NCBI Taxonomy" id="2073169"/>
    <lineage>
        <taxon>Bacteria</taxon>
        <taxon>Pseudomonadati</taxon>
        <taxon>Pseudomonadota</taxon>
        <taxon>Betaproteobacteria</taxon>
        <taxon>Neisseriales</taxon>
        <taxon>Chromobacteriaceae</taxon>
        <taxon>Chromobacterium</taxon>
    </lineage>
</organism>
<protein>
    <recommendedName>
        <fullName evidence="3">GIY-YIG domain-containing protein</fullName>
    </recommendedName>
</protein>
<proteinExistence type="predicted"/>
<evidence type="ECO:0008006" key="3">
    <source>
        <dbReference type="Google" id="ProtNLM"/>
    </source>
</evidence>
<name>A0A2S5DAW5_9NEIS</name>
<dbReference type="Proteomes" id="UP000237082">
    <property type="component" value="Unassembled WGS sequence"/>
</dbReference>
<keyword evidence="2" id="KW-1185">Reference proteome</keyword>
<dbReference type="AlphaFoldDB" id="A0A2S5DAW5"/>
<reference evidence="2" key="1">
    <citation type="submission" date="2018-02" db="EMBL/GenBank/DDBJ databases">
        <authorList>
            <person name="O'Hara-Hanley K."/>
            <person name="Soby S."/>
        </authorList>
    </citation>
    <scope>NUCLEOTIDE SEQUENCE [LARGE SCALE GENOMIC DNA]</scope>
    <source>
        <strain evidence="2">MWU14-2602</strain>
    </source>
</reference>
<dbReference type="RefSeq" id="WP_103904451.1">
    <property type="nucleotide sequence ID" value="NZ_PQWB01000173.1"/>
</dbReference>
<evidence type="ECO:0000313" key="2">
    <source>
        <dbReference type="Proteomes" id="UP000237082"/>
    </source>
</evidence>
<accession>A0A2S5DAW5</accession>
<dbReference type="EMBL" id="PQWB01000173">
    <property type="protein sequence ID" value="POZ60132.1"/>
    <property type="molecule type" value="Genomic_DNA"/>
</dbReference>
<sequence length="157" mass="17992">MMTLEFSSWVKWDNRVPQLNNLQYPGIYALRISRRNIEGQPFDWAKEIVYFGMTNSVAGLRGRLSQFNNTLRDKSGGGHGGADRFRYDYQDGEALAKILYVAVCSFEYQGRDITPENLLVHGKVAMAEYVAFAEYFKRFGELPKYNNKKASPKLSKS</sequence>
<evidence type="ECO:0000313" key="1">
    <source>
        <dbReference type="EMBL" id="POZ60132.1"/>
    </source>
</evidence>
<comment type="caution">
    <text evidence="1">The sequence shown here is derived from an EMBL/GenBank/DDBJ whole genome shotgun (WGS) entry which is preliminary data.</text>
</comment>
<dbReference type="OrthoDB" id="1427111at2"/>
<gene>
    <name evidence="1" type="ORF">C2I19_20595</name>
</gene>